<dbReference type="Gene3D" id="1.10.10.160">
    <property type="match status" value="1"/>
</dbReference>
<dbReference type="GO" id="GO:0033202">
    <property type="term" value="C:DNA helicase complex"/>
    <property type="evidence" value="ECO:0007669"/>
    <property type="project" value="TreeGrafter"/>
</dbReference>
<keyword evidence="4" id="KW-0227">DNA damage</keyword>
<keyword evidence="11" id="KW-0413">Isomerase</keyword>
<evidence type="ECO:0000256" key="9">
    <source>
        <dbReference type="ARBA" id="ARBA00023125"/>
    </source>
</evidence>
<dbReference type="KEGG" id="gog:C1280_20765"/>
<evidence type="ECO:0000256" key="16">
    <source>
        <dbReference type="SAM" id="MobiDB-lite"/>
    </source>
</evidence>
<dbReference type="GO" id="GO:0005829">
    <property type="term" value="C:cytosol"/>
    <property type="evidence" value="ECO:0007669"/>
    <property type="project" value="TreeGrafter"/>
</dbReference>
<dbReference type="InterPro" id="IPR010359">
    <property type="entry name" value="IrrE_HExxH"/>
</dbReference>
<evidence type="ECO:0000313" key="19">
    <source>
        <dbReference type="EMBL" id="AWM39178.1"/>
    </source>
</evidence>
<dbReference type="PROSITE" id="PS51217">
    <property type="entry name" value="UVRD_HELICASE_CTER"/>
    <property type="match status" value="1"/>
</dbReference>
<dbReference type="GO" id="GO:0000725">
    <property type="term" value="P:recombinational repair"/>
    <property type="evidence" value="ECO:0007669"/>
    <property type="project" value="TreeGrafter"/>
</dbReference>
<dbReference type="Proteomes" id="UP000245802">
    <property type="component" value="Chromosome"/>
</dbReference>
<evidence type="ECO:0000256" key="1">
    <source>
        <dbReference type="ARBA" id="ARBA00009922"/>
    </source>
</evidence>
<feature type="domain" description="UvrD-like helicase C-terminal" evidence="18">
    <location>
        <begin position="497"/>
        <end position="779"/>
    </location>
</feature>
<reference evidence="19 20" key="1">
    <citation type="submission" date="2018-01" db="EMBL/GenBank/DDBJ databases">
        <title>G. obscuriglobus.</title>
        <authorList>
            <person name="Franke J."/>
            <person name="Blomberg W."/>
            <person name="Selmecki A."/>
        </authorList>
    </citation>
    <scope>NUCLEOTIDE SEQUENCE [LARGE SCALE GENOMIC DNA]</scope>
    <source>
        <strain evidence="19 20">DSM 5831</strain>
    </source>
</reference>
<evidence type="ECO:0000259" key="18">
    <source>
        <dbReference type="PROSITE" id="PS51217"/>
    </source>
</evidence>
<feature type="region of interest" description="Disordered" evidence="16">
    <location>
        <begin position="185"/>
        <end position="223"/>
    </location>
</feature>
<protein>
    <recommendedName>
        <fullName evidence="13">DNA 3'-5' helicase</fullName>
        <ecNumber evidence="13">5.6.2.4</ecNumber>
    </recommendedName>
</protein>
<comment type="catalytic activity">
    <reaction evidence="12">
        <text>Couples ATP hydrolysis with the unwinding of duplex DNA by translocating in the 3'-5' direction.</text>
        <dbReference type="EC" id="5.6.2.4"/>
    </reaction>
</comment>
<evidence type="ECO:0000256" key="6">
    <source>
        <dbReference type="ARBA" id="ARBA00022806"/>
    </source>
</evidence>
<evidence type="ECO:0000256" key="7">
    <source>
        <dbReference type="ARBA" id="ARBA00022839"/>
    </source>
</evidence>
<evidence type="ECO:0000256" key="3">
    <source>
        <dbReference type="ARBA" id="ARBA00022741"/>
    </source>
</evidence>
<gene>
    <name evidence="19" type="ORF">C1280_20765</name>
</gene>
<dbReference type="InterPro" id="IPR014017">
    <property type="entry name" value="DNA_helicase_UvrD-like_C"/>
</dbReference>
<comment type="similarity">
    <text evidence="1">Belongs to the helicase family. UvrD subfamily.</text>
</comment>
<dbReference type="InterPro" id="IPR000212">
    <property type="entry name" value="DNA_helicase_UvrD/REP"/>
</dbReference>
<dbReference type="PANTHER" id="PTHR11070:SF55">
    <property type="entry name" value="DNA 3'-5' HELICASE"/>
    <property type="match status" value="1"/>
</dbReference>
<evidence type="ECO:0000256" key="15">
    <source>
        <dbReference type="PROSITE-ProRule" id="PRU00560"/>
    </source>
</evidence>
<dbReference type="SUPFAM" id="SSF52540">
    <property type="entry name" value="P-loop containing nucleoside triphosphate hydrolases"/>
    <property type="match status" value="1"/>
</dbReference>
<dbReference type="PANTHER" id="PTHR11070">
    <property type="entry name" value="UVRD / RECB / PCRA DNA HELICASE FAMILY MEMBER"/>
    <property type="match status" value="1"/>
</dbReference>
<dbReference type="GO" id="GO:0004527">
    <property type="term" value="F:exonuclease activity"/>
    <property type="evidence" value="ECO:0007669"/>
    <property type="project" value="UniProtKB-KW"/>
</dbReference>
<keyword evidence="7" id="KW-0269">Exonuclease</keyword>
<dbReference type="Gene3D" id="1.10.10.2910">
    <property type="match status" value="1"/>
</dbReference>
<comment type="catalytic activity">
    <reaction evidence="14">
        <text>ATP + H2O = ADP + phosphate + H(+)</text>
        <dbReference type="Rhea" id="RHEA:13065"/>
        <dbReference type="ChEBI" id="CHEBI:15377"/>
        <dbReference type="ChEBI" id="CHEBI:15378"/>
        <dbReference type="ChEBI" id="CHEBI:30616"/>
        <dbReference type="ChEBI" id="CHEBI:43474"/>
        <dbReference type="ChEBI" id="CHEBI:456216"/>
        <dbReference type="EC" id="5.6.2.4"/>
    </reaction>
</comment>
<dbReference type="InterPro" id="IPR038726">
    <property type="entry name" value="PDDEXK_AddAB-type"/>
</dbReference>
<dbReference type="Gene3D" id="3.40.50.300">
    <property type="entry name" value="P-loop containing nucleotide triphosphate hydrolases"/>
    <property type="match status" value="2"/>
</dbReference>
<evidence type="ECO:0000256" key="11">
    <source>
        <dbReference type="ARBA" id="ARBA00023235"/>
    </source>
</evidence>
<feature type="compositionally biased region" description="Basic and acidic residues" evidence="16">
    <location>
        <begin position="185"/>
        <end position="195"/>
    </location>
</feature>
<keyword evidence="5 15" id="KW-0378">Hydrolase</keyword>
<dbReference type="AlphaFoldDB" id="A0A2Z3H0D1"/>
<keyword evidence="9" id="KW-0238">DNA-binding</keyword>
<dbReference type="RefSeq" id="WP_010040968.1">
    <property type="nucleotide sequence ID" value="NZ_CP025958.1"/>
</dbReference>
<evidence type="ECO:0000256" key="12">
    <source>
        <dbReference type="ARBA" id="ARBA00034617"/>
    </source>
</evidence>
<feature type="domain" description="UvrD-like helicase ATP-binding" evidence="17">
    <location>
        <begin position="197"/>
        <end position="496"/>
    </location>
</feature>
<dbReference type="GO" id="GO:0043138">
    <property type="term" value="F:3'-5' DNA helicase activity"/>
    <property type="evidence" value="ECO:0007669"/>
    <property type="project" value="UniProtKB-EC"/>
</dbReference>
<evidence type="ECO:0000256" key="10">
    <source>
        <dbReference type="ARBA" id="ARBA00023204"/>
    </source>
</evidence>
<dbReference type="EC" id="5.6.2.4" evidence="13"/>
<dbReference type="EMBL" id="CP025958">
    <property type="protein sequence ID" value="AWM39178.1"/>
    <property type="molecule type" value="Genomic_DNA"/>
</dbReference>
<keyword evidence="6 15" id="KW-0347">Helicase</keyword>
<dbReference type="Pfam" id="PF13361">
    <property type="entry name" value="UvrD_C"/>
    <property type="match status" value="2"/>
</dbReference>
<dbReference type="InterPro" id="IPR013986">
    <property type="entry name" value="DExx_box_DNA_helicase_dom_sf"/>
</dbReference>
<keyword evidence="8 15" id="KW-0067">ATP-binding</keyword>
<dbReference type="GO" id="GO:0003677">
    <property type="term" value="F:DNA binding"/>
    <property type="evidence" value="ECO:0007669"/>
    <property type="project" value="UniProtKB-KW"/>
</dbReference>
<organism evidence="19 20">
    <name type="scientific">Gemmata obscuriglobus</name>
    <dbReference type="NCBI Taxonomy" id="114"/>
    <lineage>
        <taxon>Bacteria</taxon>
        <taxon>Pseudomonadati</taxon>
        <taxon>Planctomycetota</taxon>
        <taxon>Planctomycetia</taxon>
        <taxon>Gemmatales</taxon>
        <taxon>Gemmataceae</taxon>
        <taxon>Gemmata</taxon>
    </lineage>
</organism>
<name>A0A2Z3H0D1_9BACT</name>
<dbReference type="OrthoDB" id="9806690at2"/>
<dbReference type="InterPro" id="IPR027417">
    <property type="entry name" value="P-loop_NTPase"/>
</dbReference>
<accession>A0A2Z3H0D1</accession>
<dbReference type="GO" id="GO:0005524">
    <property type="term" value="F:ATP binding"/>
    <property type="evidence" value="ECO:0007669"/>
    <property type="project" value="UniProtKB-UniRule"/>
</dbReference>
<evidence type="ECO:0000313" key="20">
    <source>
        <dbReference type="Proteomes" id="UP000245802"/>
    </source>
</evidence>
<dbReference type="Gene3D" id="1.10.486.10">
    <property type="entry name" value="PCRA, domain 4"/>
    <property type="match status" value="1"/>
</dbReference>
<dbReference type="Pfam" id="PF12705">
    <property type="entry name" value="PDDEXK_1"/>
    <property type="match status" value="1"/>
</dbReference>
<keyword evidence="10" id="KW-0234">DNA repair</keyword>
<dbReference type="Gene3D" id="3.90.320.10">
    <property type="match status" value="1"/>
</dbReference>
<evidence type="ECO:0000256" key="8">
    <source>
        <dbReference type="ARBA" id="ARBA00022840"/>
    </source>
</evidence>
<dbReference type="Pfam" id="PF00580">
    <property type="entry name" value="UvrD-helicase"/>
    <property type="match status" value="1"/>
</dbReference>
<feature type="binding site" evidence="15">
    <location>
        <begin position="218"/>
        <end position="225"/>
    </location>
    <ligand>
        <name>ATP</name>
        <dbReference type="ChEBI" id="CHEBI:30616"/>
    </ligand>
</feature>
<dbReference type="InterPro" id="IPR014016">
    <property type="entry name" value="UvrD-like_ATP-bd"/>
</dbReference>
<dbReference type="InterPro" id="IPR011604">
    <property type="entry name" value="PDDEXK-like_dom_sf"/>
</dbReference>
<proteinExistence type="inferred from homology"/>
<keyword evidence="20" id="KW-1185">Reference proteome</keyword>
<dbReference type="CDD" id="cd17932">
    <property type="entry name" value="DEXQc_UvrD"/>
    <property type="match status" value="1"/>
</dbReference>
<evidence type="ECO:0000256" key="4">
    <source>
        <dbReference type="ARBA" id="ARBA00022763"/>
    </source>
</evidence>
<dbReference type="PROSITE" id="PS51198">
    <property type="entry name" value="UVRD_HELICASE_ATP_BIND"/>
    <property type="match status" value="1"/>
</dbReference>
<evidence type="ECO:0000256" key="2">
    <source>
        <dbReference type="ARBA" id="ARBA00022722"/>
    </source>
</evidence>
<evidence type="ECO:0000256" key="13">
    <source>
        <dbReference type="ARBA" id="ARBA00034808"/>
    </source>
</evidence>
<keyword evidence="3 15" id="KW-0547">Nucleotide-binding</keyword>
<keyword evidence="2" id="KW-0540">Nuclease</keyword>
<dbReference type="Pfam" id="PF06114">
    <property type="entry name" value="Peptidase_M78"/>
    <property type="match status" value="1"/>
</dbReference>
<evidence type="ECO:0000259" key="17">
    <source>
        <dbReference type="PROSITE" id="PS51198"/>
    </source>
</evidence>
<evidence type="ECO:0000256" key="5">
    <source>
        <dbReference type="ARBA" id="ARBA00022801"/>
    </source>
</evidence>
<evidence type="ECO:0000256" key="14">
    <source>
        <dbReference type="ARBA" id="ARBA00048988"/>
    </source>
</evidence>
<sequence length="1127" mass="124394">MSAWNEVRRLAAARHADLFGTTDELVPAAALLDAAERATGVTRHSRPKGDALLDGGEACYHSEKKKIYYSREHAEPLARFYVAHEYGHHWLGAVVARCDCNDLDMLTAAEPAPSVVGDADSYSPKERSEAQANVFAREFLVPREKLRRRCEHGQFDAGALATELGVPVDLVLHQMTDVALLPEEHGGAEETRASDADEPDASQRTAIEAGDGPRQVRAGPGTGKTRTLVGRVVHLLRARNVPAGSILALTYSNLSAKDLAARIRAAVGDKATAVWSGTFHAFGLELLRKHGHVLGMEGPPKLLDRTDSLMFLEQLLPQLPLNHYLDLYEPARALKDILNAIGRAKDDLVTPERYGELAHAMLASASDPDAITRAEKALEVANVYSVYERELRSQWRVDFGDLVARPVELLRAHPEVRDAVRDQYRHILVDEYQDMNRASAHFLKEIVTPKAGPWVVGDVRQAIYRFRGASPLNMSRFEQDFPGAAVTDLTVNYRSGGKIVRAFEAFGQKMTAAPLAPNSGLTAHRGETNGNVLYDVAVSREAEAEGIAQAIKKRQSDGVPFRHQVVLARSHTTLARLAGHLERSGVPCLYFGDFFERPEVRDLLSLLSVVSEKRGVGLLRVAQMPQYAVPPADIIKVVEWRREQAISMLSALRRADEICDLTDVGRAGIKLLVFDTRHWSWTVSPHRFLTEYLFGSGEHVRLLLAGNTVQDQQRRLAVYQLLQFAFAFKPPEKEDPKHAFLNHVRRLTILDEEKQLRQLPAAAGDIDAVRLMTVHASKGLEFPVVHLVSLAKTIFPLGNRSDPCPPPAGMIAADDLLTATAEEESLFFVGMSRAKDVLHLSRSETNGAVKRGPSSFLEHVTAHLPKAVDAAAGWKNLGHQAKGRPRLAAAAVTGAWSYYAIETYDECPRRYYYDHALALNARDEEGPYLQFQSALHASLAWLRSVPQAAERSAGIRAQFELDWSEHGPQGHAFEPFYRGIADKMIANALAVMDGQALPVDRTVTLPETGAVVNCRADHIEATSAGVVIRRLKTSRLAKKETEKLRYTLWQVAVGNAHPGQEIVFEHVSLLTTERQRSKVETKKLSKSLTVIEDVVRAVATGAFDPKESDDCPNCAYYFVCPSHGAPL</sequence>